<dbReference type="HOGENOM" id="CLU_1248434_0_0_5"/>
<evidence type="ECO:0000313" key="1">
    <source>
        <dbReference type="EMBL" id="EKS34513.1"/>
    </source>
</evidence>
<dbReference type="AlphaFoldDB" id="K8P7Z2"/>
<proteinExistence type="predicted"/>
<dbReference type="PATRIC" id="fig|883078.3.peg.4567"/>
<reference evidence="1 2" key="1">
    <citation type="submission" date="2012-04" db="EMBL/GenBank/DDBJ databases">
        <title>The Genome Sequence of Afipia broomeae ATCC 49717.</title>
        <authorList>
            <consortium name="The Broad Institute Genome Sequencing Platform"/>
            <person name="Earl A."/>
            <person name="Ward D."/>
            <person name="Feldgarden M."/>
            <person name="Gevers D."/>
            <person name="Huys G."/>
            <person name="Walker B."/>
            <person name="Young S.K."/>
            <person name="Zeng Q."/>
            <person name="Gargeya S."/>
            <person name="Fitzgerald M."/>
            <person name="Haas B."/>
            <person name="Abouelleil A."/>
            <person name="Alvarado L."/>
            <person name="Arachchi H.M."/>
            <person name="Berlin A."/>
            <person name="Chapman S.B."/>
            <person name="Goldberg J."/>
            <person name="Griggs A."/>
            <person name="Gujja S."/>
            <person name="Hansen M."/>
            <person name="Howarth C."/>
            <person name="Imamovic A."/>
            <person name="Larimer J."/>
            <person name="McCowen C."/>
            <person name="Montmayeur A."/>
            <person name="Murphy C."/>
            <person name="Neiman D."/>
            <person name="Pearson M."/>
            <person name="Priest M."/>
            <person name="Roberts A."/>
            <person name="Saif S."/>
            <person name="Shea T."/>
            <person name="Sisk P."/>
            <person name="Sykes S."/>
            <person name="Wortman J."/>
            <person name="Nusbaum C."/>
            <person name="Birren B."/>
        </authorList>
    </citation>
    <scope>NUCLEOTIDE SEQUENCE [LARGE SCALE GENOMIC DNA]</scope>
    <source>
        <strain evidence="1 2">ATCC 49717</strain>
    </source>
</reference>
<gene>
    <name evidence="1" type="ORF">HMPREF9695_04423</name>
</gene>
<comment type="caution">
    <text evidence="1">The sequence shown here is derived from an EMBL/GenBank/DDBJ whole genome shotgun (WGS) entry which is preliminary data.</text>
</comment>
<sequence length="208" mass="21783">MSKETIMPDAAAIYRSADFRRRVADALGHDAEQVALAVEGLVQARRIPFGGGIAPDVAVWADAARIVAALAAAQAAPASVVPIAERICAMPHRSFAPRGPAEPLRTFGADLASLLRHRRAVVAEGGFPVVSVAWSRGAEALGGRIDFAEFGGPKRRYCDRWPPVADLSSHAPPAAMKLRFASSSLVRFGDVTAECVLGAEAVATACGE</sequence>
<dbReference type="EMBL" id="AGWX01000005">
    <property type="protein sequence ID" value="EKS34513.1"/>
    <property type="molecule type" value="Genomic_DNA"/>
</dbReference>
<accession>K8P7Z2</accession>
<keyword evidence="2" id="KW-1185">Reference proteome</keyword>
<name>K8P7Z2_9BRAD</name>
<evidence type="ECO:0000313" key="2">
    <source>
        <dbReference type="Proteomes" id="UP000001096"/>
    </source>
</evidence>
<protein>
    <submittedName>
        <fullName evidence="1">Uncharacterized protein</fullName>
    </submittedName>
</protein>
<dbReference type="Proteomes" id="UP000001096">
    <property type="component" value="Unassembled WGS sequence"/>
</dbReference>
<organism evidence="1 2">
    <name type="scientific">Afipia broomeae ATCC 49717</name>
    <dbReference type="NCBI Taxonomy" id="883078"/>
    <lineage>
        <taxon>Bacteria</taxon>
        <taxon>Pseudomonadati</taxon>
        <taxon>Pseudomonadota</taxon>
        <taxon>Alphaproteobacteria</taxon>
        <taxon>Hyphomicrobiales</taxon>
        <taxon>Nitrobacteraceae</taxon>
        <taxon>Afipia</taxon>
    </lineage>
</organism>
<dbReference type="RefSeq" id="WP_006023124.1">
    <property type="nucleotide sequence ID" value="NZ_KB375284.1"/>
</dbReference>